<feature type="transmembrane region" description="Helical" evidence="4">
    <location>
        <begin position="94"/>
        <end position="116"/>
    </location>
</feature>
<reference evidence="6" key="2">
    <citation type="submission" date="2023-06" db="EMBL/GenBank/DDBJ databases">
        <authorList>
            <consortium name="Lawrence Berkeley National Laboratory"/>
            <person name="Haridas S."/>
            <person name="Hensen N."/>
            <person name="Bonometti L."/>
            <person name="Westerberg I."/>
            <person name="Brannstrom I.O."/>
            <person name="Guillou S."/>
            <person name="Cros-Aarteil S."/>
            <person name="Calhoun S."/>
            <person name="Kuo A."/>
            <person name="Mondo S."/>
            <person name="Pangilinan J."/>
            <person name="Riley R."/>
            <person name="Labutti K."/>
            <person name="Andreopoulos B."/>
            <person name="Lipzen A."/>
            <person name="Chen C."/>
            <person name="Yanf M."/>
            <person name="Daum C."/>
            <person name="Ng V."/>
            <person name="Clum A."/>
            <person name="Steindorff A."/>
            <person name="Ohm R."/>
            <person name="Martin F."/>
            <person name="Silar P."/>
            <person name="Natvig D."/>
            <person name="Lalanne C."/>
            <person name="Gautier V."/>
            <person name="Ament-Velasquez S.L."/>
            <person name="Kruys A."/>
            <person name="Hutchinson M.I."/>
            <person name="Powell A.J."/>
            <person name="Barry K."/>
            <person name="Miller A.N."/>
            <person name="Grigoriev I.V."/>
            <person name="Debuchy R."/>
            <person name="Gladieux P."/>
            <person name="Thoren M.H."/>
            <person name="Johannesson H."/>
        </authorList>
    </citation>
    <scope>NUCLEOTIDE SEQUENCE</scope>
    <source>
        <strain evidence="6">CBS 314.62</strain>
    </source>
</reference>
<dbReference type="Gene3D" id="1.20.1250.20">
    <property type="entry name" value="MFS general substrate transporter like domains"/>
    <property type="match status" value="2"/>
</dbReference>
<gene>
    <name evidence="6" type="ORF">B0T22DRAFT_424408</name>
</gene>
<name>A0AAE0XDJ2_9PEZI</name>
<feature type="transmembrane region" description="Helical" evidence="4">
    <location>
        <begin position="378"/>
        <end position="397"/>
    </location>
</feature>
<comment type="caution">
    <text evidence="6">The sequence shown here is derived from an EMBL/GenBank/DDBJ whole genome shotgun (WGS) entry which is preliminary data.</text>
</comment>
<evidence type="ECO:0000256" key="1">
    <source>
        <dbReference type="ARBA" id="ARBA00004141"/>
    </source>
</evidence>
<evidence type="ECO:0000313" key="6">
    <source>
        <dbReference type="EMBL" id="KAK3690506.1"/>
    </source>
</evidence>
<evidence type="ECO:0000259" key="5">
    <source>
        <dbReference type="PROSITE" id="PS50850"/>
    </source>
</evidence>
<evidence type="ECO:0000313" key="7">
    <source>
        <dbReference type="Proteomes" id="UP001270362"/>
    </source>
</evidence>
<feature type="transmembrane region" description="Helical" evidence="4">
    <location>
        <begin position="320"/>
        <end position="338"/>
    </location>
</feature>
<dbReference type="PANTHER" id="PTHR11360:SF319">
    <property type="entry name" value="MAJOR FACILITATOR SUPERFAMILY (MFS) PROFILE DOMAIN-CONTAINING PROTEIN"/>
    <property type="match status" value="1"/>
</dbReference>
<evidence type="ECO:0000256" key="4">
    <source>
        <dbReference type="SAM" id="Phobius"/>
    </source>
</evidence>
<dbReference type="EMBL" id="JAULSO010000002">
    <property type="protein sequence ID" value="KAK3690506.1"/>
    <property type="molecule type" value="Genomic_DNA"/>
</dbReference>
<proteinExistence type="inferred from homology"/>
<dbReference type="PROSITE" id="PS50850">
    <property type="entry name" value="MFS"/>
    <property type="match status" value="1"/>
</dbReference>
<protein>
    <submittedName>
        <fullName evidence="6">Major facilitator superfamily domain-containing protein</fullName>
    </submittedName>
</protein>
<evidence type="ECO:0000256" key="3">
    <source>
        <dbReference type="SAM" id="MobiDB-lite"/>
    </source>
</evidence>
<feature type="region of interest" description="Disordered" evidence="3">
    <location>
        <begin position="1"/>
        <end position="42"/>
    </location>
</feature>
<dbReference type="InterPro" id="IPR011701">
    <property type="entry name" value="MFS"/>
</dbReference>
<dbReference type="CDD" id="cd17352">
    <property type="entry name" value="MFS_MCT_SLC16"/>
    <property type="match status" value="1"/>
</dbReference>
<dbReference type="InterPro" id="IPR050327">
    <property type="entry name" value="Proton-linked_MCT"/>
</dbReference>
<feature type="transmembrane region" description="Helical" evidence="4">
    <location>
        <begin position="213"/>
        <end position="234"/>
    </location>
</feature>
<comment type="similarity">
    <text evidence="2">Belongs to the major facilitator superfamily. Monocarboxylate porter (TC 2.A.1.13) family.</text>
</comment>
<feature type="transmembrane region" description="Helical" evidence="4">
    <location>
        <begin position="255"/>
        <end position="277"/>
    </location>
</feature>
<dbReference type="InterPro" id="IPR036259">
    <property type="entry name" value="MFS_trans_sf"/>
</dbReference>
<feature type="domain" description="Major facilitator superfamily (MFS) profile" evidence="5">
    <location>
        <begin position="254"/>
        <end position="441"/>
    </location>
</feature>
<keyword evidence="7" id="KW-1185">Reference proteome</keyword>
<sequence length="441" mass="46489">MSIKDPNSENFKSGGNTSTASDYVTPEKDIGDSPTEDDGMPDFGKAPDGGIVAWLVAAGAGCLFFAALGFSNSFGVFQEYYMTHQLQDESADKIAWIGSVSAFLQFGTGAVAGPLFDRYGARVIRPAAIAYVSGIMMMSLCSKYWQLMLTQGLLMGVSMGLLTLPAMASVSQFFDKKRAAALGIAVSGSSIGGIVFPILLAKMLHGSSLGFGWSVRLTGFIIVPFMLFACATIRARLPARTTTFFIGRAWKEPRFTFLVASTFCMFLGMFTPLFFVPTYAVSRGMDATLASYLLAIVNGASTFGRVIPGILADKYGRMNIFALAGLLTGLITLCMTNAESTAGLIVYCIFIGFSSGTIISGCSAAFTGCSRDPREIGTYIGMGMAVGAIAVLIGPPINGALVAKYGGYLQMTIFSGVMCLTGGFIALASKLTTPEGITGRV</sequence>
<comment type="subcellular location">
    <subcellularLocation>
        <location evidence="1">Membrane</location>
        <topology evidence="1">Multi-pass membrane protein</topology>
    </subcellularLocation>
</comment>
<keyword evidence="4" id="KW-0472">Membrane</keyword>
<feature type="transmembrane region" description="Helical" evidence="4">
    <location>
        <begin position="128"/>
        <end position="147"/>
    </location>
</feature>
<keyword evidence="4" id="KW-0812">Transmembrane</keyword>
<dbReference type="GO" id="GO:0016020">
    <property type="term" value="C:membrane"/>
    <property type="evidence" value="ECO:0007669"/>
    <property type="project" value="UniProtKB-SubCell"/>
</dbReference>
<dbReference type="InterPro" id="IPR020846">
    <property type="entry name" value="MFS_dom"/>
</dbReference>
<feature type="transmembrane region" description="Helical" evidence="4">
    <location>
        <begin position="181"/>
        <end position="201"/>
    </location>
</feature>
<dbReference type="Proteomes" id="UP001270362">
    <property type="component" value="Unassembled WGS sequence"/>
</dbReference>
<dbReference type="AlphaFoldDB" id="A0AAE0XDJ2"/>
<dbReference type="Pfam" id="PF07690">
    <property type="entry name" value="MFS_1"/>
    <property type="match status" value="1"/>
</dbReference>
<keyword evidence="4" id="KW-1133">Transmembrane helix</keyword>
<accession>A0AAE0XDJ2</accession>
<dbReference type="PANTHER" id="PTHR11360">
    <property type="entry name" value="MONOCARBOXYLATE TRANSPORTER"/>
    <property type="match status" value="1"/>
</dbReference>
<dbReference type="SUPFAM" id="SSF103473">
    <property type="entry name" value="MFS general substrate transporter"/>
    <property type="match status" value="1"/>
</dbReference>
<feature type="transmembrane region" description="Helical" evidence="4">
    <location>
        <begin position="344"/>
        <end position="366"/>
    </location>
</feature>
<feature type="transmembrane region" description="Helical" evidence="4">
    <location>
        <begin position="153"/>
        <end position="174"/>
    </location>
</feature>
<reference evidence="6" key="1">
    <citation type="journal article" date="2023" name="Mol. Phylogenet. Evol.">
        <title>Genome-scale phylogeny and comparative genomics of the fungal order Sordariales.</title>
        <authorList>
            <person name="Hensen N."/>
            <person name="Bonometti L."/>
            <person name="Westerberg I."/>
            <person name="Brannstrom I.O."/>
            <person name="Guillou S."/>
            <person name="Cros-Aarteil S."/>
            <person name="Calhoun S."/>
            <person name="Haridas S."/>
            <person name="Kuo A."/>
            <person name="Mondo S."/>
            <person name="Pangilinan J."/>
            <person name="Riley R."/>
            <person name="LaButti K."/>
            <person name="Andreopoulos B."/>
            <person name="Lipzen A."/>
            <person name="Chen C."/>
            <person name="Yan M."/>
            <person name="Daum C."/>
            <person name="Ng V."/>
            <person name="Clum A."/>
            <person name="Steindorff A."/>
            <person name="Ohm R.A."/>
            <person name="Martin F."/>
            <person name="Silar P."/>
            <person name="Natvig D.O."/>
            <person name="Lalanne C."/>
            <person name="Gautier V."/>
            <person name="Ament-Velasquez S.L."/>
            <person name="Kruys A."/>
            <person name="Hutchinson M.I."/>
            <person name="Powell A.J."/>
            <person name="Barry K."/>
            <person name="Miller A.N."/>
            <person name="Grigoriev I.V."/>
            <person name="Debuchy R."/>
            <person name="Gladieux P."/>
            <person name="Hiltunen Thoren M."/>
            <person name="Johannesson H."/>
        </authorList>
    </citation>
    <scope>NUCLEOTIDE SEQUENCE</scope>
    <source>
        <strain evidence="6">CBS 314.62</strain>
    </source>
</reference>
<evidence type="ECO:0000256" key="2">
    <source>
        <dbReference type="ARBA" id="ARBA00006727"/>
    </source>
</evidence>
<dbReference type="GO" id="GO:0022857">
    <property type="term" value="F:transmembrane transporter activity"/>
    <property type="evidence" value="ECO:0007669"/>
    <property type="project" value="InterPro"/>
</dbReference>
<organism evidence="6 7">
    <name type="scientific">Podospora appendiculata</name>
    <dbReference type="NCBI Taxonomy" id="314037"/>
    <lineage>
        <taxon>Eukaryota</taxon>
        <taxon>Fungi</taxon>
        <taxon>Dikarya</taxon>
        <taxon>Ascomycota</taxon>
        <taxon>Pezizomycotina</taxon>
        <taxon>Sordariomycetes</taxon>
        <taxon>Sordariomycetidae</taxon>
        <taxon>Sordariales</taxon>
        <taxon>Podosporaceae</taxon>
        <taxon>Podospora</taxon>
    </lineage>
</organism>
<feature type="transmembrane region" description="Helical" evidence="4">
    <location>
        <begin position="51"/>
        <end position="74"/>
    </location>
</feature>
<feature type="transmembrane region" description="Helical" evidence="4">
    <location>
        <begin position="289"/>
        <end position="308"/>
    </location>
</feature>
<feature type="compositionally biased region" description="Polar residues" evidence="3">
    <location>
        <begin position="8"/>
        <end position="22"/>
    </location>
</feature>
<feature type="transmembrane region" description="Helical" evidence="4">
    <location>
        <begin position="409"/>
        <end position="428"/>
    </location>
</feature>